<dbReference type="InterPro" id="IPR033838">
    <property type="entry name" value="CvaB_peptidase"/>
</dbReference>
<dbReference type="Gene3D" id="1.20.1560.10">
    <property type="entry name" value="ABC transporter type 1, transmembrane domain"/>
    <property type="match status" value="1"/>
</dbReference>
<comment type="caution">
    <text evidence="13">The sequence shown here is derived from an EMBL/GenBank/DDBJ whole genome shotgun (WGS) entry which is preliminary data.</text>
</comment>
<dbReference type="InterPro" id="IPR003439">
    <property type="entry name" value="ABC_transporter-like_ATP-bd"/>
</dbReference>
<gene>
    <name evidence="13" type="ORF">XsacCFBP4641_16390</name>
</gene>
<accession>A0A2P5Z0K5</accession>
<dbReference type="CDD" id="cd02419">
    <property type="entry name" value="Peptidase_C39C"/>
    <property type="match status" value="1"/>
</dbReference>
<dbReference type="PANTHER" id="PTHR24221">
    <property type="entry name" value="ATP-BINDING CASSETTE SUB-FAMILY B"/>
    <property type="match status" value="1"/>
</dbReference>
<comment type="subcellular location">
    <subcellularLocation>
        <location evidence="1">Cell membrane</location>
        <topology evidence="1">Multi-pass membrane protein</topology>
    </subcellularLocation>
</comment>
<keyword evidence="6" id="KW-0067">ATP-binding</keyword>
<evidence type="ECO:0000256" key="5">
    <source>
        <dbReference type="ARBA" id="ARBA00022741"/>
    </source>
</evidence>
<dbReference type="GeneID" id="93878637"/>
<dbReference type="GO" id="GO:0140359">
    <property type="term" value="F:ABC-type transporter activity"/>
    <property type="evidence" value="ECO:0007669"/>
    <property type="project" value="InterPro"/>
</dbReference>
<dbReference type="SUPFAM" id="SSF52540">
    <property type="entry name" value="P-loop containing nucleoside triphosphate hydrolases"/>
    <property type="match status" value="1"/>
</dbReference>
<dbReference type="InterPro" id="IPR036640">
    <property type="entry name" value="ABC1_TM_sf"/>
</dbReference>
<feature type="transmembrane region" description="Helical" evidence="9">
    <location>
        <begin position="191"/>
        <end position="212"/>
    </location>
</feature>
<evidence type="ECO:0000259" key="11">
    <source>
        <dbReference type="PROSITE" id="PS50929"/>
    </source>
</evidence>
<organism evidence="13 14">
    <name type="scientific">Xanthomonas sacchari</name>
    <dbReference type="NCBI Taxonomy" id="56458"/>
    <lineage>
        <taxon>Bacteria</taxon>
        <taxon>Pseudomonadati</taxon>
        <taxon>Pseudomonadota</taxon>
        <taxon>Gammaproteobacteria</taxon>
        <taxon>Lysobacterales</taxon>
        <taxon>Lysobacteraceae</taxon>
        <taxon>Xanthomonas</taxon>
    </lineage>
</organism>
<keyword evidence="7 9" id="KW-1133">Transmembrane helix</keyword>
<dbReference type="GO" id="GO:0016887">
    <property type="term" value="F:ATP hydrolysis activity"/>
    <property type="evidence" value="ECO:0007669"/>
    <property type="project" value="InterPro"/>
</dbReference>
<evidence type="ECO:0000256" key="1">
    <source>
        <dbReference type="ARBA" id="ARBA00004651"/>
    </source>
</evidence>
<feature type="domain" description="ABC transmembrane type-1" evidence="11">
    <location>
        <begin position="191"/>
        <end position="470"/>
    </location>
</feature>
<evidence type="ECO:0000256" key="6">
    <source>
        <dbReference type="ARBA" id="ARBA00022840"/>
    </source>
</evidence>
<dbReference type="CDD" id="cd18567">
    <property type="entry name" value="ABC_6TM_CvaB_RaxB_like"/>
    <property type="match status" value="1"/>
</dbReference>
<dbReference type="GO" id="GO:0006508">
    <property type="term" value="P:proteolysis"/>
    <property type="evidence" value="ECO:0007669"/>
    <property type="project" value="InterPro"/>
</dbReference>
<dbReference type="GO" id="GO:0034040">
    <property type="term" value="F:ATPase-coupled lipid transmembrane transporter activity"/>
    <property type="evidence" value="ECO:0007669"/>
    <property type="project" value="TreeGrafter"/>
</dbReference>
<dbReference type="GO" id="GO:0005886">
    <property type="term" value="C:plasma membrane"/>
    <property type="evidence" value="ECO:0007669"/>
    <property type="project" value="UniProtKB-SubCell"/>
</dbReference>
<evidence type="ECO:0000313" key="13">
    <source>
        <dbReference type="EMBL" id="PPU80883.1"/>
    </source>
</evidence>
<protein>
    <submittedName>
        <fullName evidence="13">ABC transporter</fullName>
    </submittedName>
</protein>
<evidence type="ECO:0000259" key="10">
    <source>
        <dbReference type="PROSITE" id="PS50893"/>
    </source>
</evidence>
<feature type="domain" description="Peptidase C39" evidence="12">
    <location>
        <begin position="38"/>
        <end position="157"/>
    </location>
</feature>
<dbReference type="PROSITE" id="PS50893">
    <property type="entry name" value="ABC_TRANSPORTER_2"/>
    <property type="match status" value="1"/>
</dbReference>
<dbReference type="PROSITE" id="PS00211">
    <property type="entry name" value="ABC_TRANSPORTER_1"/>
    <property type="match status" value="1"/>
</dbReference>
<dbReference type="FunFam" id="3.40.50.300:FF:000299">
    <property type="entry name" value="ABC transporter ATP-binding protein/permease"/>
    <property type="match status" value="1"/>
</dbReference>
<keyword evidence="2" id="KW-0813">Transport</keyword>
<evidence type="ECO:0000256" key="8">
    <source>
        <dbReference type="ARBA" id="ARBA00023136"/>
    </source>
</evidence>
<dbReference type="Pfam" id="PF00005">
    <property type="entry name" value="ABC_tran"/>
    <property type="match status" value="1"/>
</dbReference>
<dbReference type="EMBL" id="MDEK01000016">
    <property type="protein sequence ID" value="PPU80883.1"/>
    <property type="molecule type" value="Genomic_DNA"/>
</dbReference>
<evidence type="ECO:0000256" key="3">
    <source>
        <dbReference type="ARBA" id="ARBA00022475"/>
    </source>
</evidence>
<dbReference type="Pfam" id="PF03412">
    <property type="entry name" value="Peptidase_C39"/>
    <property type="match status" value="1"/>
</dbReference>
<dbReference type="InterPro" id="IPR017871">
    <property type="entry name" value="ABC_transporter-like_CS"/>
</dbReference>
<dbReference type="RefSeq" id="WP_010343552.1">
    <property type="nucleotide sequence ID" value="NZ_CP132343.1"/>
</dbReference>
<dbReference type="SUPFAM" id="SSF90123">
    <property type="entry name" value="ABC transporter transmembrane region"/>
    <property type="match status" value="1"/>
</dbReference>
<dbReference type="GO" id="GO:0008234">
    <property type="term" value="F:cysteine-type peptidase activity"/>
    <property type="evidence" value="ECO:0007669"/>
    <property type="project" value="InterPro"/>
</dbReference>
<sequence length="730" mass="79926">MNAAPTHHGTTAQTASAQDARTAKLRFWRTRVLPNVLQAEAAECGLACIAMIAGYHGHHTDLPALRRRFSLSLKGMTARRLIEIAHALGLQCRPLRLDLEELGQLQTPCVLHWDMDHFVVLRSVGKHGIVVHDPAVGVRNLSMSDVGRHFTGVAIEFSRGPTFQRQRETPPVSLRALAGSVQGLGRGLAQIFGLALVLEVFALLAPLFMQLVVDQVIADGDHDLLTFLGLSFALLIVLETLVSALRSWTVMWLSTHFNLGWTGNVFQHLMRLPHSYFGTRHLGDIVSRFGAIDTIQQTLTTRFVEILLDGLLASVTLVVLFVYSPLLSAIVLGAVAVYAALRLLYFRVYREANLSQITVTAKQHSRFLEAVRGVQTIRLNNQEAEQTARYLNAATDTLNTSIAVQRLDMLFTALQNLAAGAQRLGVLWLGAWLGLKGQFTVGMLTAFVAYGDQFSSRVASLVDYAIELRMLRLQAERLADIVLTPPEAHTTSEHAGPLPQPSITFNKVSFRYAEGEPWILRECSFAVQAGESVAIVGPSGCGKSTLVRVLLGLLDPQQGAIEIGGLDLRRLGKSRYRAITGSVMQDDHLFTGSIAENISMFDVLATPQDIEDAASLAGIHEDIMAMPMGYHSLVGDMGSSLSGGQQQRLFLARALYRRPHILVLDEATSHLDLALERQLNQAIKALNITRIVIAHRPETIAHADRVIELHEGAVRTRQPAAHAPAVPVTS</sequence>
<feature type="transmembrane region" description="Helical" evidence="9">
    <location>
        <begin position="224"/>
        <end position="245"/>
    </location>
</feature>
<evidence type="ECO:0000256" key="2">
    <source>
        <dbReference type="ARBA" id="ARBA00022448"/>
    </source>
</evidence>
<reference evidence="13 14" key="1">
    <citation type="submission" date="2016-08" db="EMBL/GenBank/DDBJ databases">
        <authorList>
            <person name="Seilhamer J.J."/>
        </authorList>
    </citation>
    <scope>NUCLEOTIDE SEQUENCE [LARGE SCALE GENOMIC DNA]</scope>
    <source>
        <strain evidence="13 14">CFBP4641</strain>
    </source>
</reference>
<dbReference type="OrthoDB" id="6828292at2"/>
<dbReference type="InterPro" id="IPR011527">
    <property type="entry name" value="ABC1_TM_dom"/>
</dbReference>
<dbReference type="CDD" id="cd03246">
    <property type="entry name" value="ABCC_Protease_Secretion"/>
    <property type="match status" value="1"/>
</dbReference>
<evidence type="ECO:0000256" key="9">
    <source>
        <dbReference type="SAM" id="Phobius"/>
    </source>
</evidence>
<dbReference type="InterPro" id="IPR039421">
    <property type="entry name" value="Type_1_exporter"/>
</dbReference>
<dbReference type="Proteomes" id="UP000247346">
    <property type="component" value="Unassembled WGS sequence"/>
</dbReference>
<dbReference type="InterPro" id="IPR003593">
    <property type="entry name" value="AAA+_ATPase"/>
</dbReference>
<keyword evidence="5" id="KW-0547">Nucleotide-binding</keyword>
<evidence type="ECO:0000313" key="14">
    <source>
        <dbReference type="Proteomes" id="UP000247346"/>
    </source>
</evidence>
<dbReference type="PROSITE" id="PS50929">
    <property type="entry name" value="ABC_TM1F"/>
    <property type="match status" value="1"/>
</dbReference>
<dbReference type="PANTHER" id="PTHR24221:SF606">
    <property type="entry name" value="COLICIN V SECRETION-PROCESSING ATP-BINDING PROTEIN"/>
    <property type="match status" value="1"/>
</dbReference>
<dbReference type="Pfam" id="PF00664">
    <property type="entry name" value="ABC_membrane"/>
    <property type="match status" value="1"/>
</dbReference>
<keyword evidence="8 9" id="KW-0472">Membrane</keyword>
<dbReference type="InterPro" id="IPR027417">
    <property type="entry name" value="P-loop_NTPase"/>
</dbReference>
<evidence type="ECO:0000256" key="7">
    <source>
        <dbReference type="ARBA" id="ARBA00022989"/>
    </source>
</evidence>
<proteinExistence type="predicted"/>
<keyword evidence="3" id="KW-1003">Cell membrane</keyword>
<evidence type="ECO:0000256" key="4">
    <source>
        <dbReference type="ARBA" id="ARBA00022692"/>
    </source>
</evidence>
<dbReference type="InterPro" id="IPR005074">
    <property type="entry name" value="Peptidase_C39"/>
</dbReference>
<dbReference type="GO" id="GO:0005524">
    <property type="term" value="F:ATP binding"/>
    <property type="evidence" value="ECO:0007669"/>
    <property type="project" value="UniProtKB-KW"/>
</dbReference>
<keyword evidence="4 9" id="KW-0812">Transmembrane</keyword>
<evidence type="ECO:0000259" key="12">
    <source>
        <dbReference type="PROSITE" id="PS50990"/>
    </source>
</evidence>
<feature type="domain" description="ABC transporter" evidence="10">
    <location>
        <begin position="503"/>
        <end position="728"/>
    </location>
</feature>
<dbReference type="Gene3D" id="3.40.50.300">
    <property type="entry name" value="P-loop containing nucleotide triphosphate hydrolases"/>
    <property type="match status" value="1"/>
</dbReference>
<dbReference type="SMART" id="SM00382">
    <property type="entry name" value="AAA"/>
    <property type="match status" value="1"/>
</dbReference>
<dbReference type="AlphaFoldDB" id="A0A2P5Z0K5"/>
<name>A0A2P5Z0K5_9XANT</name>
<dbReference type="PROSITE" id="PS50990">
    <property type="entry name" value="PEPTIDASE_C39"/>
    <property type="match status" value="1"/>
</dbReference>
<dbReference type="Gene3D" id="3.90.70.10">
    <property type="entry name" value="Cysteine proteinases"/>
    <property type="match status" value="1"/>
</dbReference>